<dbReference type="Proteomes" id="UP000825935">
    <property type="component" value="Chromosome 3"/>
</dbReference>
<dbReference type="InterPro" id="IPR052712">
    <property type="entry name" value="Acid_resist_chaperone_HdeD"/>
</dbReference>
<evidence type="ECO:0000313" key="2">
    <source>
        <dbReference type="EMBL" id="KAH7441869.1"/>
    </source>
</evidence>
<evidence type="ECO:0000313" key="3">
    <source>
        <dbReference type="Proteomes" id="UP000825935"/>
    </source>
</evidence>
<feature type="transmembrane region" description="Helical" evidence="1">
    <location>
        <begin position="214"/>
        <end position="236"/>
    </location>
</feature>
<dbReference type="OrthoDB" id="1905101at2759"/>
<evidence type="ECO:0000256" key="1">
    <source>
        <dbReference type="SAM" id="Phobius"/>
    </source>
</evidence>
<feature type="transmembrane region" description="Helical" evidence="1">
    <location>
        <begin position="57"/>
        <end position="82"/>
    </location>
</feature>
<reference evidence="2" key="1">
    <citation type="submission" date="2021-08" db="EMBL/GenBank/DDBJ databases">
        <title>WGS assembly of Ceratopteris richardii.</title>
        <authorList>
            <person name="Marchant D.B."/>
            <person name="Chen G."/>
            <person name="Jenkins J."/>
            <person name="Shu S."/>
            <person name="Leebens-Mack J."/>
            <person name="Grimwood J."/>
            <person name="Schmutz J."/>
            <person name="Soltis P."/>
            <person name="Soltis D."/>
            <person name="Chen Z.-H."/>
        </authorList>
    </citation>
    <scope>NUCLEOTIDE SEQUENCE</scope>
    <source>
        <strain evidence="2">Whitten #5841</strain>
        <tissue evidence="2">Leaf</tissue>
    </source>
</reference>
<name>A0A8T2VBV9_CERRI</name>
<keyword evidence="3" id="KW-1185">Reference proteome</keyword>
<organism evidence="2 3">
    <name type="scientific">Ceratopteris richardii</name>
    <name type="common">Triangle waterfern</name>
    <dbReference type="NCBI Taxonomy" id="49495"/>
    <lineage>
        <taxon>Eukaryota</taxon>
        <taxon>Viridiplantae</taxon>
        <taxon>Streptophyta</taxon>
        <taxon>Embryophyta</taxon>
        <taxon>Tracheophyta</taxon>
        <taxon>Polypodiopsida</taxon>
        <taxon>Polypodiidae</taxon>
        <taxon>Polypodiales</taxon>
        <taxon>Pteridineae</taxon>
        <taxon>Pteridaceae</taxon>
        <taxon>Parkerioideae</taxon>
        <taxon>Ceratopteris</taxon>
    </lineage>
</organism>
<sequence>MAAISEGQYGGIRSEYSAVEDPRGLPAAAPCRGALTLPPPPMINEEVALECLGNICVYFAVFGVTFVAGGIAAIVIPILFSFVAVQKMVALMLMIGGLICFLHFVLIFGAPGTTSFFLLGSLHLSVGLWLIVYSRTRTGMAFSWTLFGWFLLHGLAKLLLAYEIQNMESWRAIEVRGVKAWPFLVAAGGAAIILGIFSITLAPTVGFDAIGTLFAVDLLVTGLSTIVVSAMAYQVASQLSTNTQALLQHM</sequence>
<dbReference type="PANTHER" id="PTHR34989:SF1">
    <property type="entry name" value="PROTEIN HDED"/>
    <property type="match status" value="1"/>
</dbReference>
<dbReference type="OMA" id="NICVYFA"/>
<comment type="caution">
    <text evidence="2">The sequence shown here is derived from an EMBL/GenBank/DDBJ whole genome shotgun (WGS) entry which is preliminary data.</text>
</comment>
<feature type="transmembrane region" description="Helical" evidence="1">
    <location>
        <begin position="180"/>
        <end position="202"/>
    </location>
</feature>
<keyword evidence="1" id="KW-1133">Transmembrane helix</keyword>
<feature type="transmembrane region" description="Helical" evidence="1">
    <location>
        <begin position="116"/>
        <end position="134"/>
    </location>
</feature>
<dbReference type="AlphaFoldDB" id="A0A8T2VBV9"/>
<keyword evidence="1" id="KW-0812">Transmembrane</keyword>
<accession>A0A8T2VBV9</accession>
<proteinExistence type="predicted"/>
<dbReference type="PANTHER" id="PTHR34989">
    <property type="entry name" value="PROTEIN HDED"/>
    <property type="match status" value="1"/>
</dbReference>
<dbReference type="GO" id="GO:0005886">
    <property type="term" value="C:plasma membrane"/>
    <property type="evidence" value="ECO:0007669"/>
    <property type="project" value="TreeGrafter"/>
</dbReference>
<protein>
    <submittedName>
        <fullName evidence="2">Uncharacterized protein</fullName>
    </submittedName>
</protein>
<feature type="transmembrane region" description="Helical" evidence="1">
    <location>
        <begin position="89"/>
        <end position="110"/>
    </location>
</feature>
<feature type="transmembrane region" description="Helical" evidence="1">
    <location>
        <begin position="141"/>
        <end position="160"/>
    </location>
</feature>
<dbReference type="EMBL" id="CM035408">
    <property type="protein sequence ID" value="KAH7441869.1"/>
    <property type="molecule type" value="Genomic_DNA"/>
</dbReference>
<gene>
    <name evidence="2" type="ORF">KP509_03G059600</name>
</gene>
<keyword evidence="1" id="KW-0472">Membrane</keyword>